<keyword evidence="3 7" id="KW-0812">Transmembrane</keyword>
<dbReference type="GO" id="GO:0005886">
    <property type="term" value="C:plasma membrane"/>
    <property type="evidence" value="ECO:0007669"/>
    <property type="project" value="UniProtKB-SubCell"/>
</dbReference>
<accession>D3PUB6</accession>
<keyword evidence="2" id="KW-1003">Cell membrane</keyword>
<evidence type="ECO:0000313" key="9">
    <source>
        <dbReference type="Proteomes" id="UP000000844"/>
    </source>
</evidence>
<evidence type="ECO:0000256" key="5">
    <source>
        <dbReference type="ARBA" id="ARBA00023136"/>
    </source>
</evidence>
<proteinExistence type="predicted"/>
<dbReference type="eggNOG" id="COG4603">
    <property type="taxonomic scope" value="Bacteria"/>
</dbReference>
<evidence type="ECO:0000256" key="4">
    <source>
        <dbReference type="ARBA" id="ARBA00022989"/>
    </source>
</evidence>
<feature type="transmembrane region" description="Helical" evidence="7">
    <location>
        <begin position="136"/>
        <end position="155"/>
    </location>
</feature>
<feature type="region of interest" description="Disordered" evidence="6">
    <location>
        <begin position="1"/>
        <end position="20"/>
    </location>
</feature>
<evidence type="ECO:0000256" key="1">
    <source>
        <dbReference type="ARBA" id="ARBA00004651"/>
    </source>
</evidence>
<feature type="transmembrane region" description="Helical" evidence="7">
    <location>
        <begin position="189"/>
        <end position="208"/>
    </location>
</feature>
<evidence type="ECO:0000256" key="6">
    <source>
        <dbReference type="SAM" id="MobiDB-lite"/>
    </source>
</evidence>
<evidence type="ECO:0000313" key="8">
    <source>
        <dbReference type="EMBL" id="ADD41062.1"/>
    </source>
</evidence>
<sequence length="413" mass="43034">MNDKTTETTPKEDESAPEKKSGFGTTFFGYVKTANAVMVTIYSILLALLIAGILVFTTTDSDDPFGTVLSMYSGLFTSSIIDPVTVNDFFLGAVPIEDVLRSPSDTLFATAPLVLSGLAVGLAFRTGLFNIGAQGQVIMGAIGATIIGFVLNVPWFLHLPLALAAGLLAGAIYGGVPGLLKARTGAHEVITSIMLNYVASLFLVWVIGTRFMDDPDRNDAISQPVNDSAWLPFLGELFEQKSIVRVNAGIIVALLAAWFVAWLLNRSTLGFRLRSVGLNPEASRTAGMSVTRTYPTSMALAGGLAGLAGAVLALGGTTAPALSSSVIGEVGFDGITVALLGRGKPWGIVGAALLFGALRNGGSNLQTYGIPVDLAIIVQALIVLFIAAPALVKTMLRLRTPAGGLATTTAKGW</sequence>
<protein>
    <submittedName>
        <fullName evidence="8">Inner-membrane translocator</fullName>
    </submittedName>
</protein>
<feature type="transmembrane region" description="Helical" evidence="7">
    <location>
        <begin position="298"/>
        <end position="316"/>
    </location>
</feature>
<evidence type="ECO:0000256" key="2">
    <source>
        <dbReference type="ARBA" id="ARBA00022475"/>
    </source>
</evidence>
<dbReference type="EMBL" id="CP001778">
    <property type="protein sequence ID" value="ADD41062.1"/>
    <property type="molecule type" value="Genomic_DNA"/>
</dbReference>
<dbReference type="Proteomes" id="UP000000844">
    <property type="component" value="Chromosome"/>
</dbReference>
<reference evidence="8 9" key="1">
    <citation type="journal article" date="2009" name="Stand. Genomic Sci.">
        <title>Complete genome sequence of Stackebrandtia nassauensis type strain (LLR-40K-21).</title>
        <authorList>
            <person name="Munk C."/>
            <person name="Lapidus A."/>
            <person name="Copeland A."/>
            <person name="Jando M."/>
            <person name="Mayilraj S."/>
            <person name="Glavina Del Rio T."/>
            <person name="Nolan M."/>
            <person name="Chen F."/>
            <person name="Lucas S."/>
            <person name="Tice H."/>
            <person name="Cheng J.F."/>
            <person name="Han C."/>
            <person name="Detter J.C."/>
            <person name="Bruce D."/>
            <person name="Goodwin L."/>
            <person name="Chain P."/>
            <person name="Pitluck S."/>
            <person name="Goker M."/>
            <person name="Ovchinikova G."/>
            <person name="Pati A."/>
            <person name="Ivanova N."/>
            <person name="Mavromatis K."/>
            <person name="Chen A."/>
            <person name="Palaniappan K."/>
            <person name="Land M."/>
            <person name="Hauser L."/>
            <person name="Chang Y.J."/>
            <person name="Jeffries C.D."/>
            <person name="Bristow J."/>
            <person name="Eisen J.A."/>
            <person name="Markowitz V."/>
            <person name="Hugenholtz P."/>
            <person name="Kyrpides N.C."/>
            <person name="Klenk H.P."/>
        </authorList>
    </citation>
    <scope>NUCLEOTIDE SEQUENCE [LARGE SCALE GENOMIC DNA]</scope>
    <source>
        <strain evidence="9">DSM 44728 / CIP 108903 / NRRL B-16338 / NBRC 102104 / LLR-40K-21</strain>
    </source>
</reference>
<feature type="transmembrane region" description="Helical" evidence="7">
    <location>
        <begin position="161"/>
        <end position="180"/>
    </location>
</feature>
<keyword evidence="5 7" id="KW-0472">Membrane</keyword>
<feature type="transmembrane region" description="Helical" evidence="7">
    <location>
        <begin position="68"/>
        <end position="86"/>
    </location>
</feature>
<dbReference type="STRING" id="446470.Snas_1354"/>
<keyword evidence="9" id="KW-1185">Reference proteome</keyword>
<feature type="transmembrane region" description="Helical" evidence="7">
    <location>
        <begin position="36"/>
        <end position="56"/>
    </location>
</feature>
<dbReference type="PANTHER" id="PTHR47089">
    <property type="entry name" value="ABC TRANSPORTER, PERMEASE PROTEIN"/>
    <property type="match status" value="1"/>
</dbReference>
<gene>
    <name evidence="8" type="ordered locus">Snas_1354</name>
</gene>
<dbReference type="CDD" id="cd06580">
    <property type="entry name" value="TM_PBP1_transp_TpRbsC_like"/>
    <property type="match status" value="1"/>
</dbReference>
<dbReference type="RefSeq" id="WP_013016633.1">
    <property type="nucleotide sequence ID" value="NC_013947.1"/>
</dbReference>
<evidence type="ECO:0000256" key="7">
    <source>
        <dbReference type="SAM" id="Phobius"/>
    </source>
</evidence>
<dbReference type="AlphaFoldDB" id="D3PUB6"/>
<dbReference type="GO" id="GO:0022857">
    <property type="term" value="F:transmembrane transporter activity"/>
    <property type="evidence" value="ECO:0007669"/>
    <property type="project" value="InterPro"/>
</dbReference>
<dbReference type="KEGG" id="sna:Snas_1354"/>
<organism evidence="8 9">
    <name type="scientific">Stackebrandtia nassauensis (strain DSM 44728 / CIP 108903 / NRRL B-16338 / NBRC 102104 / LLR-40K-21)</name>
    <dbReference type="NCBI Taxonomy" id="446470"/>
    <lineage>
        <taxon>Bacteria</taxon>
        <taxon>Bacillati</taxon>
        <taxon>Actinomycetota</taxon>
        <taxon>Actinomycetes</taxon>
        <taxon>Glycomycetales</taxon>
        <taxon>Glycomycetaceae</taxon>
        <taxon>Stackebrandtia</taxon>
    </lineage>
</organism>
<dbReference type="InterPro" id="IPR001851">
    <property type="entry name" value="ABC_transp_permease"/>
</dbReference>
<feature type="transmembrane region" description="Helical" evidence="7">
    <location>
        <begin position="368"/>
        <end position="392"/>
    </location>
</feature>
<keyword evidence="4 7" id="KW-1133">Transmembrane helix</keyword>
<dbReference type="Pfam" id="PF02653">
    <property type="entry name" value="BPD_transp_2"/>
    <property type="match status" value="1"/>
</dbReference>
<comment type="subcellular location">
    <subcellularLocation>
        <location evidence="1">Cell membrane</location>
        <topology evidence="1">Multi-pass membrane protein</topology>
    </subcellularLocation>
</comment>
<dbReference type="PANTHER" id="PTHR47089:SF1">
    <property type="entry name" value="GUANOSINE ABC TRANSPORTER PERMEASE PROTEIN NUPP"/>
    <property type="match status" value="1"/>
</dbReference>
<feature type="transmembrane region" description="Helical" evidence="7">
    <location>
        <begin position="243"/>
        <end position="264"/>
    </location>
</feature>
<dbReference type="HOGENOM" id="CLU_040769_0_2_11"/>
<evidence type="ECO:0000256" key="3">
    <source>
        <dbReference type="ARBA" id="ARBA00022692"/>
    </source>
</evidence>
<feature type="transmembrane region" description="Helical" evidence="7">
    <location>
        <begin position="106"/>
        <end position="124"/>
    </location>
</feature>
<name>D3PUB6_STANL</name>